<reference evidence="4" key="1">
    <citation type="submission" date="2018-05" db="EMBL/GenBank/DDBJ databases">
        <authorList>
            <person name="Liu B.-T."/>
        </authorList>
    </citation>
    <scope>NUCLEOTIDE SEQUENCE [LARGE SCALE GENOMIC DNA]</scope>
    <source>
        <strain evidence="4">WD6-1</strain>
    </source>
</reference>
<sequence length="157" mass="16783">MSDKTSKAAMLALLGASLGIAPAQAGQSPDGEDGARPAVDLGAAQEALDSRQIKIADPEARQHKVTDEESRQIKIGEPETRQHKVDAESMQYKLETPQVDPEALRESRQFKVESPESRQIKIEEPESRQIKIDGVDGEAVEDGAGGGPHDAGGGPHR</sequence>
<organism evidence="3 4">
    <name type="scientific">Marinicauda salina</name>
    <dbReference type="NCBI Taxonomy" id="2135793"/>
    <lineage>
        <taxon>Bacteria</taxon>
        <taxon>Pseudomonadati</taxon>
        <taxon>Pseudomonadota</taxon>
        <taxon>Alphaproteobacteria</taxon>
        <taxon>Maricaulales</taxon>
        <taxon>Maricaulaceae</taxon>
        <taxon>Marinicauda</taxon>
    </lineage>
</organism>
<feature type="chain" id="PRO_5015409509" description="DUF2382 domain-containing protein" evidence="2">
    <location>
        <begin position="26"/>
        <end position="157"/>
    </location>
</feature>
<evidence type="ECO:0000313" key="4">
    <source>
        <dbReference type="Proteomes" id="UP000245168"/>
    </source>
</evidence>
<proteinExistence type="predicted"/>
<dbReference type="EMBL" id="QEXV01000006">
    <property type="protein sequence ID" value="PWE16580.1"/>
    <property type="molecule type" value="Genomic_DNA"/>
</dbReference>
<gene>
    <name evidence="3" type="ORF">DDZ18_12495</name>
</gene>
<dbReference type="AlphaFoldDB" id="A0A2U2BRE7"/>
<comment type="caution">
    <text evidence="3">The sequence shown here is derived from an EMBL/GenBank/DDBJ whole genome shotgun (WGS) entry which is preliminary data.</text>
</comment>
<dbReference type="RefSeq" id="WP_109253734.1">
    <property type="nucleotide sequence ID" value="NZ_QEXV01000006.1"/>
</dbReference>
<feature type="compositionally biased region" description="Basic and acidic residues" evidence="1">
    <location>
        <begin position="102"/>
        <end position="134"/>
    </location>
</feature>
<protein>
    <recommendedName>
        <fullName evidence="5">DUF2382 domain-containing protein</fullName>
    </recommendedName>
</protein>
<keyword evidence="4" id="KW-1185">Reference proteome</keyword>
<keyword evidence="2" id="KW-0732">Signal</keyword>
<evidence type="ECO:0000256" key="1">
    <source>
        <dbReference type="SAM" id="MobiDB-lite"/>
    </source>
</evidence>
<feature type="compositionally biased region" description="Gly residues" evidence="1">
    <location>
        <begin position="143"/>
        <end position="157"/>
    </location>
</feature>
<evidence type="ECO:0000256" key="2">
    <source>
        <dbReference type="SAM" id="SignalP"/>
    </source>
</evidence>
<evidence type="ECO:0000313" key="3">
    <source>
        <dbReference type="EMBL" id="PWE16580.1"/>
    </source>
</evidence>
<feature type="signal peptide" evidence="2">
    <location>
        <begin position="1"/>
        <end position="25"/>
    </location>
</feature>
<evidence type="ECO:0008006" key="5">
    <source>
        <dbReference type="Google" id="ProtNLM"/>
    </source>
</evidence>
<dbReference type="Proteomes" id="UP000245168">
    <property type="component" value="Unassembled WGS sequence"/>
</dbReference>
<feature type="region of interest" description="Disordered" evidence="1">
    <location>
        <begin position="57"/>
        <end position="84"/>
    </location>
</feature>
<name>A0A2U2BRE7_9PROT</name>
<feature type="region of interest" description="Disordered" evidence="1">
    <location>
        <begin position="97"/>
        <end position="157"/>
    </location>
</feature>
<accession>A0A2U2BRE7</accession>